<protein>
    <recommendedName>
        <fullName evidence="3">TPM domain-containing protein</fullName>
    </recommendedName>
</protein>
<dbReference type="GeneID" id="83629191"/>
<name>A0AA37V9H3_9MYCO</name>
<proteinExistence type="predicted"/>
<gene>
    <name evidence="4" type="ORF">SRL2020028_15510</name>
</gene>
<keyword evidence="1" id="KW-0472">Membrane</keyword>
<dbReference type="RefSeq" id="WP_236982352.1">
    <property type="nucleotide sequence ID" value="NZ_BRXE01000010.1"/>
</dbReference>
<dbReference type="InterPro" id="IPR007621">
    <property type="entry name" value="TPM_dom"/>
</dbReference>
<dbReference type="Gene3D" id="3.10.310.50">
    <property type="match status" value="1"/>
</dbReference>
<sequence>MRIARSLAALLTVLTAGLLLATPVGAQPPSKLTEHITDTTGALTDSDRAAVSSAIDRLYRDRRLQLWVVYVDNFSRFKPDNWAENTRAASKMGAQDALLAVATNTKLYAFSVPGLSVSELSSLRSTKIDPEVNAKDWGGAAVAAADGLNKSASSTNSSSPNWLLIATCIGIAVVVIVALILLIRRRRRRRAARGHSDAGGRVDSLEQALSTADARLRQISDYVAKHRKAVGDQAQAQLEDAKRHLAAAHGKQASNEAEAIAYANRASVLAARAQELANADVVAAHRTPRR</sequence>
<evidence type="ECO:0000313" key="4">
    <source>
        <dbReference type="EMBL" id="GLB82295.1"/>
    </source>
</evidence>
<evidence type="ECO:0000256" key="2">
    <source>
        <dbReference type="SAM" id="SignalP"/>
    </source>
</evidence>
<feature type="transmembrane region" description="Helical" evidence="1">
    <location>
        <begin position="162"/>
        <end position="183"/>
    </location>
</feature>
<reference evidence="4" key="1">
    <citation type="submission" date="2022-07" db="EMBL/GenBank/DDBJ databases">
        <title>Mycobacterium kiyosense sp. nov., scotochromogenic slow-glowing species isolated from respiratory specimens.</title>
        <authorList>
            <person name="Fukano H."/>
            <person name="Kazumi Y."/>
            <person name="Sakagami N."/>
            <person name="Ato M."/>
            <person name="Mitarai S."/>
            <person name="Hoshino Y."/>
        </authorList>
    </citation>
    <scope>NUCLEOTIDE SEQUENCE</scope>
    <source>
        <strain evidence="4">SRL2020-028</strain>
    </source>
</reference>
<organism evidence="4 5">
    <name type="scientific">Mycobacterium kiyosense</name>
    <dbReference type="NCBI Taxonomy" id="2871094"/>
    <lineage>
        <taxon>Bacteria</taxon>
        <taxon>Bacillati</taxon>
        <taxon>Actinomycetota</taxon>
        <taxon>Actinomycetes</taxon>
        <taxon>Mycobacteriales</taxon>
        <taxon>Mycobacteriaceae</taxon>
        <taxon>Mycobacterium</taxon>
    </lineage>
</organism>
<evidence type="ECO:0000313" key="5">
    <source>
        <dbReference type="Proteomes" id="UP001165663"/>
    </source>
</evidence>
<evidence type="ECO:0000256" key="1">
    <source>
        <dbReference type="SAM" id="Phobius"/>
    </source>
</evidence>
<evidence type="ECO:0000259" key="3">
    <source>
        <dbReference type="Pfam" id="PF04536"/>
    </source>
</evidence>
<keyword evidence="2" id="KW-0732">Signal</keyword>
<dbReference type="Pfam" id="PF04536">
    <property type="entry name" value="TPM_phosphatase"/>
    <property type="match status" value="1"/>
</dbReference>
<accession>A0AA37V9H3</accession>
<dbReference type="EMBL" id="BRXE01000010">
    <property type="protein sequence ID" value="GLB82295.1"/>
    <property type="molecule type" value="Genomic_DNA"/>
</dbReference>
<comment type="caution">
    <text evidence="4">The sequence shown here is derived from an EMBL/GenBank/DDBJ whole genome shotgun (WGS) entry which is preliminary data.</text>
</comment>
<keyword evidence="1" id="KW-0812">Transmembrane</keyword>
<feature type="domain" description="TPM" evidence="3">
    <location>
        <begin position="36"/>
        <end position="149"/>
    </location>
</feature>
<feature type="signal peptide" evidence="2">
    <location>
        <begin position="1"/>
        <end position="26"/>
    </location>
</feature>
<keyword evidence="1" id="KW-1133">Transmembrane helix</keyword>
<dbReference type="Proteomes" id="UP001165663">
    <property type="component" value="Unassembled WGS sequence"/>
</dbReference>
<feature type="chain" id="PRO_5041311634" description="TPM domain-containing protein" evidence="2">
    <location>
        <begin position="27"/>
        <end position="290"/>
    </location>
</feature>
<dbReference type="AlphaFoldDB" id="A0AA37V9H3"/>